<keyword evidence="2" id="KW-1185">Reference proteome</keyword>
<evidence type="ECO:0008006" key="3">
    <source>
        <dbReference type="Google" id="ProtNLM"/>
    </source>
</evidence>
<sequence length="213" mass="24627">MDEIDYDEDQDLLRRYNQTLLLKKTVQELQGIAAAVIYDGKIDDNEIDQLKKWIDAHRLETKQWPLCEVRDVLNQILDDGEVTPEERNRLFDSLSRFAAGPHLPKVVEGIFDPGPTISFMEKEFVFTGILQFGSRRKAENTVLDRGGIVGKSVTRSLHYLIVGDLGNQTWKYSRFGDKIEKALGRRRNGFAFPLIVRERDFVKAVLREEETRE</sequence>
<dbReference type="RefSeq" id="WP_168059703.1">
    <property type="nucleotide sequence ID" value="NZ_VTOW01000002.1"/>
</dbReference>
<organism evidence="1 2">
    <name type="scientific">Candidatus Manganitrophus noduliformans</name>
    <dbReference type="NCBI Taxonomy" id="2606439"/>
    <lineage>
        <taxon>Bacteria</taxon>
        <taxon>Pseudomonadati</taxon>
        <taxon>Nitrospirota</taxon>
        <taxon>Nitrospiria</taxon>
        <taxon>Candidatus Troglogloeales</taxon>
        <taxon>Candidatus Manganitrophaceae</taxon>
        <taxon>Candidatus Manganitrophus</taxon>
    </lineage>
</organism>
<dbReference type="SUPFAM" id="SSF52113">
    <property type="entry name" value="BRCT domain"/>
    <property type="match status" value="1"/>
</dbReference>
<dbReference type="EMBL" id="VTOW01000002">
    <property type="protein sequence ID" value="NKE71245.1"/>
    <property type="molecule type" value="Genomic_DNA"/>
</dbReference>
<dbReference type="Proteomes" id="UP000534783">
    <property type="component" value="Unassembled WGS sequence"/>
</dbReference>
<dbReference type="InterPro" id="IPR036420">
    <property type="entry name" value="BRCT_dom_sf"/>
</dbReference>
<gene>
    <name evidence="1" type="ORF">MNODULE_10900</name>
</gene>
<dbReference type="Gene3D" id="3.40.50.10190">
    <property type="entry name" value="BRCT domain"/>
    <property type="match status" value="1"/>
</dbReference>
<accession>A0A7X6IBA5</accession>
<evidence type="ECO:0000313" key="2">
    <source>
        <dbReference type="Proteomes" id="UP000534783"/>
    </source>
</evidence>
<dbReference type="CDD" id="cd17748">
    <property type="entry name" value="BRCT_DNA_ligase_like"/>
    <property type="match status" value="1"/>
</dbReference>
<dbReference type="AlphaFoldDB" id="A0A7X6IBA5"/>
<comment type="caution">
    <text evidence="1">The sequence shown here is derived from an EMBL/GenBank/DDBJ whole genome shotgun (WGS) entry which is preliminary data.</text>
</comment>
<protein>
    <recommendedName>
        <fullName evidence="3">BRCT domain-containing protein</fullName>
    </recommendedName>
</protein>
<evidence type="ECO:0000313" key="1">
    <source>
        <dbReference type="EMBL" id="NKE71245.1"/>
    </source>
</evidence>
<name>A0A7X6IBA5_9BACT</name>
<proteinExistence type="predicted"/>
<reference evidence="1 2" key="1">
    <citation type="journal article" date="2020" name="Nature">
        <title>Bacterial chemolithoautotrophy via manganese oxidation.</title>
        <authorList>
            <person name="Yu H."/>
            <person name="Leadbetter J.R."/>
        </authorList>
    </citation>
    <scope>NUCLEOTIDE SEQUENCE [LARGE SCALE GENOMIC DNA]</scope>
    <source>
        <strain evidence="1 2">Mn-1</strain>
    </source>
</reference>